<dbReference type="GO" id="GO:0035539">
    <property type="term" value="F:8-oxo-7,8-dihydrodeoxyguanosine triphosphate pyrophosphatase activity"/>
    <property type="evidence" value="ECO:0007669"/>
    <property type="project" value="UniProtKB-EC"/>
</dbReference>
<gene>
    <name evidence="14" type="ORF">BR63_01335</name>
</gene>
<keyword evidence="4" id="KW-0235">DNA replication</keyword>
<evidence type="ECO:0000256" key="9">
    <source>
        <dbReference type="ARBA" id="ARBA00023204"/>
    </source>
</evidence>
<keyword evidence="7 12" id="KW-0378">Hydrolase</keyword>
<evidence type="ECO:0000256" key="1">
    <source>
        <dbReference type="ARBA" id="ARBA00001946"/>
    </source>
</evidence>
<evidence type="ECO:0000256" key="8">
    <source>
        <dbReference type="ARBA" id="ARBA00022842"/>
    </source>
</evidence>
<dbReference type="GO" id="GO:0044716">
    <property type="term" value="F:8-oxo-GDP phosphatase activity"/>
    <property type="evidence" value="ECO:0007669"/>
    <property type="project" value="TreeGrafter"/>
</dbReference>
<keyword evidence="9" id="KW-0234">DNA repair</keyword>
<evidence type="ECO:0000256" key="7">
    <source>
        <dbReference type="ARBA" id="ARBA00022801"/>
    </source>
</evidence>
<evidence type="ECO:0000313" key="14">
    <source>
        <dbReference type="EMBL" id="QNB45081.1"/>
    </source>
</evidence>
<dbReference type="InterPro" id="IPR047127">
    <property type="entry name" value="MutT-like"/>
</dbReference>
<keyword evidence="5" id="KW-0479">Metal-binding</keyword>
<sequence>MINLLVTAAIIQKGDRILIAQRLAGGKLANKWEFPGGKVEAGEEPESALKREIMEELGFEIEVGDIAAVITEKEEERNIILLYYYCYPLAGSPRALDCQDYRWVRIPDLKAFDFAPADAKMVNKLCKNYMEKKVFVLPG</sequence>
<dbReference type="RefSeq" id="WP_034423253.1">
    <property type="nucleotide sequence ID" value="NZ_CP045798.1"/>
</dbReference>
<dbReference type="GO" id="GO:0006260">
    <property type="term" value="P:DNA replication"/>
    <property type="evidence" value="ECO:0007669"/>
    <property type="project" value="UniProtKB-KW"/>
</dbReference>
<dbReference type="KEGG" id="tfr:BR63_01335"/>
<evidence type="ECO:0000256" key="11">
    <source>
        <dbReference type="ARBA" id="ARBA00038905"/>
    </source>
</evidence>
<reference evidence="14 15" key="1">
    <citation type="journal article" date="2019" name="Front. Microbiol.">
        <title>Thermoanaerosceptrum fracticalcis gen. nov. sp. nov., a Novel Fumarate-Fermenting Microorganism From a Deep Fractured Carbonate Aquifer of the US Great Basin.</title>
        <authorList>
            <person name="Hamilton-Brehm S.D."/>
            <person name="Stewart L.E."/>
            <person name="Zavarin M."/>
            <person name="Caldwell M."/>
            <person name="Lawson P.A."/>
            <person name="Onstott T.C."/>
            <person name="Grzymski J."/>
            <person name="Neveux I."/>
            <person name="Lollar B.S."/>
            <person name="Russell C.E."/>
            <person name="Moser D.P."/>
        </authorList>
    </citation>
    <scope>NUCLEOTIDE SEQUENCE [LARGE SCALE GENOMIC DNA]</scope>
    <source>
        <strain evidence="14 15">DRI-13</strain>
    </source>
</reference>
<dbReference type="GO" id="GO:0008413">
    <property type="term" value="F:8-oxo-7,8-dihydroguanosine triphosphate pyrophosphatase activity"/>
    <property type="evidence" value="ECO:0007669"/>
    <property type="project" value="TreeGrafter"/>
</dbReference>
<keyword evidence="15" id="KW-1185">Reference proteome</keyword>
<dbReference type="InterPro" id="IPR015797">
    <property type="entry name" value="NUDIX_hydrolase-like_dom_sf"/>
</dbReference>
<dbReference type="GO" id="GO:0044715">
    <property type="term" value="F:8-oxo-dGDP phosphatase activity"/>
    <property type="evidence" value="ECO:0007669"/>
    <property type="project" value="TreeGrafter"/>
</dbReference>
<comment type="catalytic activity">
    <reaction evidence="10">
        <text>8-oxo-dGTP + H2O = 8-oxo-dGMP + diphosphate + H(+)</text>
        <dbReference type="Rhea" id="RHEA:31575"/>
        <dbReference type="ChEBI" id="CHEBI:15377"/>
        <dbReference type="ChEBI" id="CHEBI:15378"/>
        <dbReference type="ChEBI" id="CHEBI:33019"/>
        <dbReference type="ChEBI" id="CHEBI:63224"/>
        <dbReference type="ChEBI" id="CHEBI:77896"/>
        <dbReference type="EC" id="3.6.1.55"/>
    </reaction>
</comment>
<dbReference type="PANTHER" id="PTHR47707:SF1">
    <property type="entry name" value="NUDIX HYDROLASE FAMILY PROTEIN"/>
    <property type="match status" value="1"/>
</dbReference>
<comment type="similarity">
    <text evidence="2 12">Belongs to the Nudix hydrolase family.</text>
</comment>
<dbReference type="GO" id="GO:0006281">
    <property type="term" value="P:DNA repair"/>
    <property type="evidence" value="ECO:0007669"/>
    <property type="project" value="UniProtKB-KW"/>
</dbReference>
<evidence type="ECO:0000259" key="13">
    <source>
        <dbReference type="PROSITE" id="PS51462"/>
    </source>
</evidence>
<dbReference type="EC" id="3.6.1.55" evidence="11"/>
<evidence type="ECO:0000256" key="5">
    <source>
        <dbReference type="ARBA" id="ARBA00022723"/>
    </source>
</evidence>
<dbReference type="SUPFAM" id="SSF55811">
    <property type="entry name" value="Nudix"/>
    <property type="match status" value="1"/>
</dbReference>
<dbReference type="CDD" id="cd03425">
    <property type="entry name" value="NUDIX_MutT_NudA_like"/>
    <property type="match status" value="1"/>
</dbReference>
<keyword evidence="8" id="KW-0460">Magnesium</keyword>
<comment type="cofactor">
    <cofactor evidence="1">
        <name>Mg(2+)</name>
        <dbReference type="ChEBI" id="CHEBI:18420"/>
    </cofactor>
</comment>
<dbReference type="PANTHER" id="PTHR47707">
    <property type="entry name" value="8-OXO-DGTP DIPHOSPHATASE"/>
    <property type="match status" value="1"/>
</dbReference>
<keyword evidence="3" id="KW-0515">Mutator protein</keyword>
<protein>
    <recommendedName>
        <fullName evidence="11">8-oxo-dGTP diphosphatase</fullName>
        <ecNumber evidence="11">3.6.1.55</ecNumber>
    </recommendedName>
</protein>
<dbReference type="AlphaFoldDB" id="A0A7G6DZ27"/>
<dbReference type="Pfam" id="PF00293">
    <property type="entry name" value="NUDIX"/>
    <property type="match status" value="1"/>
</dbReference>
<dbReference type="PROSITE" id="PS00893">
    <property type="entry name" value="NUDIX_BOX"/>
    <property type="match status" value="1"/>
</dbReference>
<dbReference type="InterPro" id="IPR020476">
    <property type="entry name" value="Nudix_hydrolase"/>
</dbReference>
<dbReference type="InterPro" id="IPR000086">
    <property type="entry name" value="NUDIX_hydrolase_dom"/>
</dbReference>
<dbReference type="PRINTS" id="PR00502">
    <property type="entry name" value="NUDIXFAMILY"/>
</dbReference>
<dbReference type="EMBL" id="CP045798">
    <property type="protein sequence ID" value="QNB45081.1"/>
    <property type="molecule type" value="Genomic_DNA"/>
</dbReference>
<evidence type="ECO:0000256" key="2">
    <source>
        <dbReference type="ARBA" id="ARBA00005582"/>
    </source>
</evidence>
<evidence type="ECO:0000256" key="10">
    <source>
        <dbReference type="ARBA" id="ARBA00035861"/>
    </source>
</evidence>
<dbReference type="PROSITE" id="PS51462">
    <property type="entry name" value="NUDIX"/>
    <property type="match status" value="1"/>
</dbReference>
<evidence type="ECO:0000313" key="15">
    <source>
        <dbReference type="Proteomes" id="UP000515847"/>
    </source>
</evidence>
<organism evidence="14 15">
    <name type="scientific">Thermanaerosceptrum fracticalcis</name>
    <dbReference type="NCBI Taxonomy" id="1712410"/>
    <lineage>
        <taxon>Bacteria</taxon>
        <taxon>Bacillati</taxon>
        <taxon>Bacillota</taxon>
        <taxon>Clostridia</taxon>
        <taxon>Eubacteriales</taxon>
        <taxon>Peptococcaceae</taxon>
        <taxon>Thermanaerosceptrum</taxon>
    </lineage>
</organism>
<dbReference type="Gene3D" id="3.90.79.10">
    <property type="entry name" value="Nucleoside Triphosphate Pyrophosphohydrolase"/>
    <property type="match status" value="1"/>
</dbReference>
<dbReference type="InterPro" id="IPR020084">
    <property type="entry name" value="NUDIX_hydrolase_CS"/>
</dbReference>
<keyword evidence="6" id="KW-0227">DNA damage</keyword>
<dbReference type="OrthoDB" id="9810648at2"/>
<evidence type="ECO:0000256" key="3">
    <source>
        <dbReference type="ARBA" id="ARBA00022457"/>
    </source>
</evidence>
<proteinExistence type="inferred from homology"/>
<evidence type="ECO:0000256" key="6">
    <source>
        <dbReference type="ARBA" id="ARBA00022763"/>
    </source>
</evidence>
<feature type="domain" description="Nudix hydrolase" evidence="13">
    <location>
        <begin position="1"/>
        <end position="127"/>
    </location>
</feature>
<dbReference type="Proteomes" id="UP000515847">
    <property type="component" value="Chromosome"/>
</dbReference>
<evidence type="ECO:0000256" key="12">
    <source>
        <dbReference type="RuleBase" id="RU003476"/>
    </source>
</evidence>
<evidence type="ECO:0000256" key="4">
    <source>
        <dbReference type="ARBA" id="ARBA00022705"/>
    </source>
</evidence>
<dbReference type="GO" id="GO:0046872">
    <property type="term" value="F:metal ion binding"/>
    <property type="evidence" value="ECO:0007669"/>
    <property type="project" value="UniProtKB-KW"/>
</dbReference>
<name>A0A7G6DZ27_THEFR</name>
<accession>A0A7G6DZ27</accession>